<gene>
    <name evidence="1" type="ORF">OIDMADRAFT_33929</name>
</gene>
<dbReference type="InParanoid" id="A0A0C3H023"/>
<reference evidence="1 2" key="1">
    <citation type="submission" date="2014-04" db="EMBL/GenBank/DDBJ databases">
        <authorList>
            <consortium name="DOE Joint Genome Institute"/>
            <person name="Kuo A."/>
            <person name="Martino E."/>
            <person name="Perotto S."/>
            <person name="Kohler A."/>
            <person name="Nagy L.G."/>
            <person name="Floudas D."/>
            <person name="Copeland A."/>
            <person name="Barry K.W."/>
            <person name="Cichocki N."/>
            <person name="Veneault-Fourrey C."/>
            <person name="LaButti K."/>
            <person name="Lindquist E.A."/>
            <person name="Lipzen A."/>
            <person name="Lundell T."/>
            <person name="Morin E."/>
            <person name="Murat C."/>
            <person name="Sun H."/>
            <person name="Tunlid A."/>
            <person name="Henrissat B."/>
            <person name="Grigoriev I.V."/>
            <person name="Hibbett D.S."/>
            <person name="Martin F."/>
            <person name="Nordberg H.P."/>
            <person name="Cantor M.N."/>
            <person name="Hua S.X."/>
        </authorList>
    </citation>
    <scope>NUCLEOTIDE SEQUENCE [LARGE SCALE GENOMIC DNA]</scope>
    <source>
        <strain evidence="1 2">Zn</strain>
    </source>
</reference>
<keyword evidence="2" id="KW-1185">Reference proteome</keyword>
<sequence length="201" mass="23197">MSLFSSRLGLKQGTSIELSSGFGDPIQWMPGSSQFRREVALRLWNFSLDRTPSPYTALTLDAYFRYQNEQADLFMHDSGQHVFVRTYQHVAEISQILKEDLDYTQALEKIRLQVFQNNRKIHDKALSASLDLVIQSLLMTEVSSIPNGFSSNTPWAWNQGRLSHFLEDRFTPRPTSTQEWVRLGRVFTARNIERIAGIKIK</sequence>
<dbReference type="HOGENOM" id="CLU_1360792_0_0_1"/>
<protein>
    <submittedName>
        <fullName evidence="1">Uncharacterized protein</fullName>
    </submittedName>
</protein>
<reference evidence="2" key="2">
    <citation type="submission" date="2015-01" db="EMBL/GenBank/DDBJ databases">
        <title>Evolutionary Origins and Diversification of the Mycorrhizal Mutualists.</title>
        <authorList>
            <consortium name="DOE Joint Genome Institute"/>
            <consortium name="Mycorrhizal Genomics Consortium"/>
            <person name="Kohler A."/>
            <person name="Kuo A."/>
            <person name="Nagy L.G."/>
            <person name="Floudas D."/>
            <person name="Copeland A."/>
            <person name="Barry K.W."/>
            <person name="Cichocki N."/>
            <person name="Veneault-Fourrey C."/>
            <person name="LaButti K."/>
            <person name="Lindquist E.A."/>
            <person name="Lipzen A."/>
            <person name="Lundell T."/>
            <person name="Morin E."/>
            <person name="Murat C."/>
            <person name="Riley R."/>
            <person name="Ohm R."/>
            <person name="Sun H."/>
            <person name="Tunlid A."/>
            <person name="Henrissat B."/>
            <person name="Grigoriev I.V."/>
            <person name="Hibbett D.S."/>
            <person name="Martin F."/>
        </authorList>
    </citation>
    <scope>NUCLEOTIDE SEQUENCE [LARGE SCALE GENOMIC DNA]</scope>
    <source>
        <strain evidence="2">Zn</strain>
    </source>
</reference>
<name>A0A0C3H023_OIDMZ</name>
<dbReference type="AlphaFoldDB" id="A0A0C3H023"/>
<dbReference type="OrthoDB" id="3526004at2759"/>
<proteinExistence type="predicted"/>
<dbReference type="EMBL" id="KN832886">
    <property type="protein sequence ID" value="KIM95851.1"/>
    <property type="molecule type" value="Genomic_DNA"/>
</dbReference>
<accession>A0A0C3H023</accession>
<evidence type="ECO:0000313" key="1">
    <source>
        <dbReference type="EMBL" id="KIM95851.1"/>
    </source>
</evidence>
<organism evidence="1 2">
    <name type="scientific">Oidiodendron maius (strain Zn)</name>
    <dbReference type="NCBI Taxonomy" id="913774"/>
    <lineage>
        <taxon>Eukaryota</taxon>
        <taxon>Fungi</taxon>
        <taxon>Dikarya</taxon>
        <taxon>Ascomycota</taxon>
        <taxon>Pezizomycotina</taxon>
        <taxon>Leotiomycetes</taxon>
        <taxon>Leotiomycetes incertae sedis</taxon>
        <taxon>Myxotrichaceae</taxon>
        <taxon>Oidiodendron</taxon>
    </lineage>
</organism>
<evidence type="ECO:0000313" key="2">
    <source>
        <dbReference type="Proteomes" id="UP000054321"/>
    </source>
</evidence>
<dbReference type="Proteomes" id="UP000054321">
    <property type="component" value="Unassembled WGS sequence"/>
</dbReference>